<keyword evidence="3" id="KW-1185">Reference proteome</keyword>
<dbReference type="Pfam" id="PF25673">
    <property type="entry name" value="Terminase_7"/>
    <property type="match status" value="1"/>
</dbReference>
<dbReference type="AlphaFoldDB" id="A0A164HV76"/>
<proteinExistence type="predicted"/>
<accession>A0A164HV76</accession>
<comment type="caution">
    <text evidence="2">The sequence shown here is derived from an EMBL/GenBank/DDBJ whole genome shotgun (WGS) entry which is preliminary data.</text>
</comment>
<name>A0A164HV76_9NOCA</name>
<evidence type="ECO:0000313" key="2">
    <source>
        <dbReference type="EMBL" id="KZM68847.1"/>
    </source>
</evidence>
<reference evidence="2 3" key="1">
    <citation type="submission" date="2016-04" db="EMBL/GenBank/DDBJ databases">
        <authorList>
            <person name="Evans L.H."/>
            <person name="Alamgir A."/>
            <person name="Owens N."/>
            <person name="Weber N.D."/>
            <person name="Virtaneva K."/>
            <person name="Barbian K."/>
            <person name="Babar A."/>
            <person name="Rosenke K."/>
        </authorList>
    </citation>
    <scope>NUCLEOTIDE SEQUENCE [LARGE SCALE GENOMIC DNA]</scope>
    <source>
        <strain evidence="2 3">IFM 0406</strain>
    </source>
</reference>
<feature type="compositionally biased region" description="Basic and acidic residues" evidence="1">
    <location>
        <begin position="9"/>
        <end position="21"/>
    </location>
</feature>
<protein>
    <recommendedName>
        <fullName evidence="4">Terminase small subunit</fullName>
    </recommendedName>
</protein>
<dbReference type="InterPro" id="IPR057972">
    <property type="entry name" value="Terminase_7"/>
</dbReference>
<dbReference type="Proteomes" id="UP000076512">
    <property type="component" value="Unassembled WGS sequence"/>
</dbReference>
<dbReference type="EMBL" id="LWGR01000021">
    <property type="protein sequence ID" value="KZM68847.1"/>
    <property type="molecule type" value="Genomic_DNA"/>
</dbReference>
<feature type="region of interest" description="Disordered" evidence="1">
    <location>
        <begin position="1"/>
        <end position="21"/>
    </location>
</feature>
<evidence type="ECO:0000313" key="3">
    <source>
        <dbReference type="Proteomes" id="UP000076512"/>
    </source>
</evidence>
<organism evidence="2 3">
    <name type="scientific">Nocardia terpenica</name>
    <dbReference type="NCBI Taxonomy" id="455432"/>
    <lineage>
        <taxon>Bacteria</taxon>
        <taxon>Bacillati</taxon>
        <taxon>Actinomycetota</taxon>
        <taxon>Actinomycetes</taxon>
        <taxon>Mycobacteriales</taxon>
        <taxon>Nocardiaceae</taxon>
        <taxon>Nocardia</taxon>
    </lineage>
</organism>
<evidence type="ECO:0000256" key="1">
    <source>
        <dbReference type="SAM" id="MobiDB-lite"/>
    </source>
</evidence>
<dbReference type="OrthoDB" id="5149304at2"/>
<sequence length="138" mass="15524">MGSRGPVPKRSDQRVRRNKDEVPVESVEAIGTVAIPELGFDDPHPLIFDLYKSLSESAQSRYYEPSDWQFARFTLHFADKLLKSGRPSAQLLAAVNQALTDLLVTEGSRRRVRLEIERGQSGADVIDIADLFRQKLAE</sequence>
<evidence type="ECO:0008006" key="4">
    <source>
        <dbReference type="Google" id="ProtNLM"/>
    </source>
</evidence>
<gene>
    <name evidence="2" type="ORF">AWN90_13745</name>
</gene>